<keyword evidence="4 7" id="KW-0812">Transmembrane</keyword>
<dbReference type="PANTHER" id="PTHR42751">
    <property type="entry name" value="SODIUM/HYDROGEN EXCHANGER FAMILY/TRKA DOMAIN PROTEIN"/>
    <property type="match status" value="1"/>
</dbReference>
<dbReference type="GO" id="GO:0016020">
    <property type="term" value="C:membrane"/>
    <property type="evidence" value="ECO:0007669"/>
    <property type="project" value="UniProtKB-SubCell"/>
</dbReference>
<evidence type="ECO:0000256" key="3">
    <source>
        <dbReference type="ARBA" id="ARBA00022448"/>
    </source>
</evidence>
<feature type="transmembrane region" description="Helical" evidence="7">
    <location>
        <begin position="297"/>
        <end position="317"/>
    </location>
</feature>
<accession>A0A3P8K652</accession>
<keyword evidence="12" id="KW-1185">Reference proteome</keyword>
<evidence type="ECO:0000256" key="5">
    <source>
        <dbReference type="ARBA" id="ARBA00022989"/>
    </source>
</evidence>
<evidence type="ECO:0000259" key="8">
    <source>
        <dbReference type="Pfam" id="PF00999"/>
    </source>
</evidence>
<sequence>MTLHLDENTVALIELGAVFFVLGFLGRAASKVGVSPIPLYLIGGLAFGVGGVIPLGEASEFSHTAGEIGVVLLLLMLGLEYTAAELTTGLRQSWLAGVLDIVLNATPGVIVALALGWGPKGALVLAGVTYISSSGIAAKVLSDLGRLGNRETPVVLSVLVFEDLAMAVYLPILTAVLAGIGLVGEVSAVTIAVVVVTVVLISAVKYGHRVSALVYSDDREVFLLKLIGAALLVAGVASALQVSAAVGAFLLGIAISGSIAHEATRLLEPLRDLFAALFFVVFGLNTDPRAIPPVLGWAVLLAVVTTATKLATGWWAARRVGVKRMGRARAGAALVARGEFSIVIAGLAVAAGAVDGRVAALATTYVLIMAVVGPIIARVVEPAVRAGERAVRHVRSGASPSAG</sequence>
<evidence type="ECO:0000256" key="4">
    <source>
        <dbReference type="ARBA" id="ARBA00022692"/>
    </source>
</evidence>
<feature type="transmembrane region" description="Helical" evidence="7">
    <location>
        <begin position="61"/>
        <end position="82"/>
    </location>
</feature>
<reference evidence="9 12" key="2">
    <citation type="submission" date="2021-04" db="EMBL/GenBank/DDBJ databases">
        <title>Whole genome sequence analysis of a thiophenic sulfur metabolizing bacteria.</title>
        <authorList>
            <person name="Akhtar N."/>
            <person name="Akram J."/>
            <person name="Aslam A."/>
        </authorList>
    </citation>
    <scope>NUCLEOTIDE SEQUENCE [LARGE SCALE GENOMIC DNA]</scope>
    <source>
        <strain evidence="9 12">3OW</strain>
    </source>
</reference>
<comment type="similarity">
    <text evidence="2">Belongs to the monovalent cation:proton antiporter 2 (CPA2) transporter (TC 2.A.37) family.</text>
</comment>
<gene>
    <name evidence="10" type="primary">yhaU</name>
    <name evidence="9" type="ORF">KFZ73_02210</name>
    <name evidence="10" type="ORF">NCTC10741_03420</name>
</gene>
<dbReference type="PANTHER" id="PTHR42751:SF6">
    <property type="entry name" value="CONSERVED INTEGRAL MEMBRANE TRANSPORT PROTEIN-RELATED"/>
    <property type="match status" value="1"/>
</dbReference>
<dbReference type="InterPro" id="IPR006153">
    <property type="entry name" value="Cation/H_exchanger_TM"/>
</dbReference>
<evidence type="ECO:0000313" key="12">
    <source>
        <dbReference type="Proteomes" id="UP000676853"/>
    </source>
</evidence>
<feature type="domain" description="Cation/H+ exchanger transmembrane" evidence="8">
    <location>
        <begin position="24"/>
        <end position="376"/>
    </location>
</feature>
<evidence type="ECO:0000313" key="10">
    <source>
        <dbReference type="EMBL" id="VDR40264.1"/>
    </source>
</evidence>
<keyword evidence="5 7" id="KW-1133">Transmembrane helix</keyword>
<feature type="transmembrane region" description="Helical" evidence="7">
    <location>
        <begin position="358"/>
        <end position="380"/>
    </location>
</feature>
<feature type="transmembrane region" description="Helical" evidence="7">
    <location>
        <begin position="329"/>
        <end position="352"/>
    </location>
</feature>
<dbReference type="EMBL" id="LR131273">
    <property type="protein sequence ID" value="VDR40264.1"/>
    <property type="molecule type" value="Genomic_DNA"/>
</dbReference>
<evidence type="ECO:0000313" key="11">
    <source>
        <dbReference type="Proteomes" id="UP000271626"/>
    </source>
</evidence>
<dbReference type="GO" id="GO:0015297">
    <property type="term" value="F:antiporter activity"/>
    <property type="evidence" value="ECO:0007669"/>
    <property type="project" value="InterPro"/>
</dbReference>
<organism evidence="10 11">
    <name type="scientific">Tsukamurella paurometabola</name>
    <name type="common">Corynebacterium paurometabolum</name>
    <dbReference type="NCBI Taxonomy" id="2061"/>
    <lineage>
        <taxon>Bacteria</taxon>
        <taxon>Bacillati</taxon>
        <taxon>Actinomycetota</taxon>
        <taxon>Actinomycetes</taxon>
        <taxon>Mycobacteriales</taxon>
        <taxon>Tsukamurellaceae</taxon>
        <taxon>Tsukamurella</taxon>
    </lineage>
</organism>
<reference evidence="10 11" key="1">
    <citation type="submission" date="2018-12" db="EMBL/GenBank/DDBJ databases">
        <authorList>
            <consortium name="Pathogen Informatics"/>
        </authorList>
    </citation>
    <scope>NUCLEOTIDE SEQUENCE [LARGE SCALE GENOMIC DNA]</scope>
    <source>
        <strain evidence="10 11">NCTC10741</strain>
    </source>
</reference>
<feature type="transmembrane region" description="Helical" evidence="7">
    <location>
        <begin position="220"/>
        <end position="238"/>
    </location>
</feature>
<dbReference type="Pfam" id="PF00999">
    <property type="entry name" value="Na_H_Exchanger"/>
    <property type="match status" value="1"/>
</dbReference>
<dbReference type="Proteomes" id="UP000676853">
    <property type="component" value="Unassembled WGS sequence"/>
</dbReference>
<dbReference type="GO" id="GO:1902600">
    <property type="term" value="P:proton transmembrane transport"/>
    <property type="evidence" value="ECO:0007669"/>
    <property type="project" value="InterPro"/>
</dbReference>
<dbReference type="Gene3D" id="1.20.1530.20">
    <property type="match status" value="1"/>
</dbReference>
<evidence type="ECO:0000313" key="9">
    <source>
        <dbReference type="EMBL" id="MBS4100043.1"/>
    </source>
</evidence>
<dbReference type="RefSeq" id="WP_126197277.1">
    <property type="nucleotide sequence ID" value="NZ_CP085954.1"/>
</dbReference>
<feature type="transmembrane region" description="Helical" evidence="7">
    <location>
        <begin position="94"/>
        <end position="117"/>
    </location>
</feature>
<feature type="transmembrane region" description="Helical" evidence="7">
    <location>
        <begin position="154"/>
        <end position="180"/>
    </location>
</feature>
<dbReference type="AlphaFoldDB" id="A0A3P8K652"/>
<name>A0A3P8K652_TSUPA</name>
<keyword evidence="3" id="KW-0813">Transport</keyword>
<evidence type="ECO:0000256" key="7">
    <source>
        <dbReference type="SAM" id="Phobius"/>
    </source>
</evidence>
<dbReference type="InterPro" id="IPR038770">
    <property type="entry name" value="Na+/solute_symporter_sf"/>
</dbReference>
<evidence type="ECO:0000256" key="6">
    <source>
        <dbReference type="ARBA" id="ARBA00023136"/>
    </source>
</evidence>
<keyword evidence="6 7" id="KW-0472">Membrane</keyword>
<evidence type="ECO:0000256" key="2">
    <source>
        <dbReference type="ARBA" id="ARBA00005551"/>
    </source>
</evidence>
<comment type="subcellular location">
    <subcellularLocation>
        <location evidence="1">Membrane</location>
        <topology evidence="1">Multi-pass membrane protein</topology>
    </subcellularLocation>
</comment>
<evidence type="ECO:0000256" key="1">
    <source>
        <dbReference type="ARBA" id="ARBA00004141"/>
    </source>
</evidence>
<dbReference type="EMBL" id="JAGXOE010000003">
    <property type="protein sequence ID" value="MBS4100043.1"/>
    <property type="molecule type" value="Genomic_DNA"/>
</dbReference>
<feature type="transmembrane region" description="Helical" evidence="7">
    <location>
        <begin position="12"/>
        <end position="30"/>
    </location>
</feature>
<feature type="transmembrane region" description="Helical" evidence="7">
    <location>
        <begin position="37"/>
        <end position="55"/>
    </location>
</feature>
<feature type="transmembrane region" description="Helical" evidence="7">
    <location>
        <begin position="123"/>
        <end position="142"/>
    </location>
</feature>
<feature type="transmembrane region" description="Helical" evidence="7">
    <location>
        <begin position="186"/>
        <end position="208"/>
    </location>
</feature>
<dbReference type="Proteomes" id="UP000271626">
    <property type="component" value="Chromosome"/>
</dbReference>
<protein>
    <submittedName>
        <fullName evidence="9">Cation:proton antiporter</fullName>
    </submittedName>
    <submittedName>
        <fullName evidence="10">K(+)/H(+) antiporter yhaU</fullName>
    </submittedName>
</protein>
<proteinExistence type="inferred from homology"/>
<dbReference type="OrthoDB" id="3294398at2"/>